<keyword evidence="4" id="KW-1185">Reference proteome</keyword>
<keyword evidence="1" id="KW-1133">Transmembrane helix</keyword>
<organism evidence="3 4">
    <name type="scientific">Novimethylophilus kurashikiensis</name>
    <dbReference type="NCBI Taxonomy" id="1825523"/>
    <lineage>
        <taxon>Bacteria</taxon>
        <taxon>Pseudomonadati</taxon>
        <taxon>Pseudomonadota</taxon>
        <taxon>Betaproteobacteria</taxon>
        <taxon>Nitrosomonadales</taxon>
        <taxon>Methylophilaceae</taxon>
        <taxon>Novimethylophilus</taxon>
    </lineage>
</organism>
<comment type="caution">
    <text evidence="3">The sequence shown here is derived from an EMBL/GenBank/DDBJ whole genome shotgun (WGS) entry which is preliminary data.</text>
</comment>
<feature type="signal peptide" evidence="2">
    <location>
        <begin position="1"/>
        <end position="19"/>
    </location>
</feature>
<accession>A0A2R5FAI0</accession>
<dbReference type="AlphaFoldDB" id="A0A2R5FAI0"/>
<feature type="chain" id="PRO_5015322537" evidence="2">
    <location>
        <begin position="20"/>
        <end position="69"/>
    </location>
</feature>
<reference evidence="3 4" key="1">
    <citation type="journal article" date="2018" name="Environ. Microbiol.">
        <title>Isolation and genomic characterization of Novimethylophilus kurashikiensis gen. nov. sp. nov., a new lanthanide-dependent methylotrophic species of Methylophilaceae.</title>
        <authorList>
            <person name="Lv H."/>
            <person name="Sahin N."/>
            <person name="Tani A."/>
        </authorList>
    </citation>
    <scope>NUCLEOTIDE SEQUENCE [LARGE SCALE GENOMIC DNA]</scope>
    <source>
        <strain evidence="3 4">La2-4</strain>
    </source>
</reference>
<evidence type="ECO:0000256" key="2">
    <source>
        <dbReference type="SAM" id="SignalP"/>
    </source>
</evidence>
<dbReference type="EMBL" id="BDOQ01000016">
    <property type="protein sequence ID" value="GBG15207.1"/>
    <property type="molecule type" value="Genomic_DNA"/>
</dbReference>
<feature type="transmembrane region" description="Helical" evidence="1">
    <location>
        <begin position="29"/>
        <end position="52"/>
    </location>
</feature>
<proteinExistence type="predicted"/>
<keyword evidence="1" id="KW-0812">Transmembrane</keyword>
<dbReference type="RefSeq" id="WP_109016374.1">
    <property type="nucleotide sequence ID" value="NZ_BDOQ01000016.1"/>
</dbReference>
<sequence>MNIRLFLLFLLIAPIGAIADQPSATDTTSAHLYFLENMVLVICAFFALWMGISHGFSVGRGNSNKGEAL</sequence>
<evidence type="ECO:0000313" key="4">
    <source>
        <dbReference type="Proteomes" id="UP000245081"/>
    </source>
</evidence>
<dbReference type="Proteomes" id="UP000245081">
    <property type="component" value="Unassembled WGS sequence"/>
</dbReference>
<gene>
    <name evidence="3" type="ORF">NMK_2810</name>
</gene>
<name>A0A2R5FAI0_9PROT</name>
<evidence type="ECO:0000256" key="1">
    <source>
        <dbReference type="SAM" id="Phobius"/>
    </source>
</evidence>
<evidence type="ECO:0000313" key="3">
    <source>
        <dbReference type="EMBL" id="GBG15207.1"/>
    </source>
</evidence>
<keyword evidence="2" id="KW-0732">Signal</keyword>
<keyword evidence="1" id="KW-0472">Membrane</keyword>
<protein>
    <submittedName>
        <fullName evidence="3">Uncharacterized protein</fullName>
    </submittedName>
</protein>